<evidence type="ECO:0000313" key="3">
    <source>
        <dbReference type="Proteomes" id="UP001642540"/>
    </source>
</evidence>
<feature type="transmembrane region" description="Helical" evidence="1">
    <location>
        <begin position="265"/>
        <end position="291"/>
    </location>
</feature>
<accession>A0ABP1RBR9</accession>
<organism evidence="2 3">
    <name type="scientific">Orchesella dallaii</name>
    <dbReference type="NCBI Taxonomy" id="48710"/>
    <lineage>
        <taxon>Eukaryota</taxon>
        <taxon>Metazoa</taxon>
        <taxon>Ecdysozoa</taxon>
        <taxon>Arthropoda</taxon>
        <taxon>Hexapoda</taxon>
        <taxon>Collembola</taxon>
        <taxon>Entomobryomorpha</taxon>
        <taxon>Entomobryoidea</taxon>
        <taxon>Orchesellidae</taxon>
        <taxon>Orchesellinae</taxon>
        <taxon>Orchesella</taxon>
    </lineage>
</organism>
<keyword evidence="3" id="KW-1185">Reference proteome</keyword>
<keyword evidence="1" id="KW-0472">Membrane</keyword>
<reference evidence="2 3" key="1">
    <citation type="submission" date="2024-08" db="EMBL/GenBank/DDBJ databases">
        <authorList>
            <person name="Cucini C."/>
            <person name="Frati F."/>
        </authorList>
    </citation>
    <scope>NUCLEOTIDE SEQUENCE [LARGE SCALE GENOMIC DNA]</scope>
</reference>
<sequence>MLLSSLAKSGFHRFLSIVCLLKVLPYEWDPKGPKLKPVKPFGLFIFHLHTCLTFIVCPITIYRVTCAYMGDASVLMKVYGVFASACHAMTALGFGQLALRKSKIMGFCNRVLFNLEKDAPTSKNGQLENVSNYQKHTKSMTRHMLIGLVMLTVNIPVHLLLTIPSSDNLFLICTPLFLGSLFMECRDHSLLVLFPFILWEFYTLTKFLLMNCFYCSFLMVGLGLIDFQLQSLQNDNFKINTTAQTTRLVKYRGIQILTQILNDSFWIYLSFFTHILFFILSILLFGTIRLIRIDPRQSLMFPMCGFRCGYEVFSPILYAGQVDASSGNLLSEFEETVTGMALRKRGGGGWKEHKVLDRMRKSCVNIRCTAGNFFMFENFVAISSLHGVVETTFDLLVTFKEDQIEQ</sequence>
<evidence type="ECO:0000256" key="1">
    <source>
        <dbReference type="SAM" id="Phobius"/>
    </source>
</evidence>
<proteinExistence type="predicted"/>
<evidence type="ECO:0000313" key="2">
    <source>
        <dbReference type="EMBL" id="CAL8123971.1"/>
    </source>
</evidence>
<feature type="transmembrane region" description="Helical" evidence="1">
    <location>
        <begin position="144"/>
        <end position="163"/>
    </location>
</feature>
<feature type="transmembrane region" description="Helical" evidence="1">
    <location>
        <begin position="74"/>
        <end position="95"/>
    </location>
</feature>
<dbReference type="EMBL" id="CAXLJM020000068">
    <property type="protein sequence ID" value="CAL8123971.1"/>
    <property type="molecule type" value="Genomic_DNA"/>
</dbReference>
<dbReference type="Proteomes" id="UP001642540">
    <property type="component" value="Unassembled WGS sequence"/>
</dbReference>
<keyword evidence="1" id="KW-1133">Transmembrane helix</keyword>
<name>A0ABP1RBR9_9HEXA</name>
<comment type="caution">
    <text evidence="2">The sequence shown here is derived from an EMBL/GenBank/DDBJ whole genome shotgun (WGS) entry which is preliminary data.</text>
</comment>
<evidence type="ECO:0008006" key="4">
    <source>
        <dbReference type="Google" id="ProtNLM"/>
    </source>
</evidence>
<keyword evidence="1" id="KW-0812">Transmembrane</keyword>
<feature type="transmembrane region" description="Helical" evidence="1">
    <location>
        <begin position="207"/>
        <end position="225"/>
    </location>
</feature>
<feature type="transmembrane region" description="Helical" evidence="1">
    <location>
        <begin position="41"/>
        <end position="62"/>
    </location>
</feature>
<gene>
    <name evidence="2" type="ORF">ODALV1_LOCUS20402</name>
</gene>
<protein>
    <recommendedName>
        <fullName evidence="4">Odorant receptor</fullName>
    </recommendedName>
</protein>